<proteinExistence type="predicted"/>
<dbReference type="InterPro" id="IPR002934">
    <property type="entry name" value="Polymerase_NTP_transf_dom"/>
</dbReference>
<comment type="caution">
    <text evidence="2">The sequence shown here is derived from an EMBL/GenBank/DDBJ whole genome shotgun (WGS) entry which is preliminary data.</text>
</comment>
<feature type="domain" description="Polymerase nucleotidyl transferase" evidence="1">
    <location>
        <begin position="19"/>
        <end position="91"/>
    </location>
</feature>
<dbReference type="GO" id="GO:0016779">
    <property type="term" value="F:nucleotidyltransferase activity"/>
    <property type="evidence" value="ECO:0007669"/>
    <property type="project" value="InterPro"/>
</dbReference>
<dbReference type="Gene3D" id="3.30.460.10">
    <property type="entry name" value="Beta Polymerase, domain 2"/>
    <property type="match status" value="1"/>
</dbReference>
<dbReference type="AlphaFoldDB" id="A0A1F4USX1"/>
<sequence>MSQLFISQKEKLVIQEFKDKIRQKLSAKHPYFLLFGSKVRGDFTAASDIDLLIALDDLSQKDKNFISDLATQLYLKHQIDISPHIYSKKEFQYFNQLQTPFSLTLQKEAVKL</sequence>
<accession>A0A1F4USX1</accession>
<dbReference type="Pfam" id="PF01909">
    <property type="entry name" value="NTP_transf_2"/>
    <property type="match status" value="1"/>
</dbReference>
<dbReference type="EMBL" id="MEUX01000003">
    <property type="protein sequence ID" value="OGC47992.1"/>
    <property type="molecule type" value="Genomic_DNA"/>
</dbReference>
<protein>
    <recommendedName>
        <fullName evidence="1">Polymerase nucleotidyl transferase domain-containing protein</fullName>
    </recommendedName>
</protein>
<dbReference type="Proteomes" id="UP000176444">
    <property type="component" value="Unassembled WGS sequence"/>
</dbReference>
<evidence type="ECO:0000259" key="1">
    <source>
        <dbReference type="Pfam" id="PF01909"/>
    </source>
</evidence>
<name>A0A1F4USX1_UNCKA</name>
<dbReference type="PANTHER" id="PTHR33933">
    <property type="entry name" value="NUCLEOTIDYLTRANSFERASE"/>
    <property type="match status" value="1"/>
</dbReference>
<dbReference type="SUPFAM" id="SSF81301">
    <property type="entry name" value="Nucleotidyltransferase"/>
    <property type="match status" value="1"/>
</dbReference>
<evidence type="ECO:0000313" key="2">
    <source>
        <dbReference type="EMBL" id="OGC47992.1"/>
    </source>
</evidence>
<evidence type="ECO:0000313" key="3">
    <source>
        <dbReference type="Proteomes" id="UP000176444"/>
    </source>
</evidence>
<reference evidence="2 3" key="1">
    <citation type="journal article" date="2016" name="Nat. Commun.">
        <title>Thousands of microbial genomes shed light on interconnected biogeochemical processes in an aquifer system.</title>
        <authorList>
            <person name="Anantharaman K."/>
            <person name="Brown C.T."/>
            <person name="Hug L.A."/>
            <person name="Sharon I."/>
            <person name="Castelle C.J."/>
            <person name="Probst A.J."/>
            <person name="Thomas B.C."/>
            <person name="Singh A."/>
            <person name="Wilkins M.J."/>
            <person name="Karaoz U."/>
            <person name="Brodie E.L."/>
            <person name="Williams K.H."/>
            <person name="Hubbard S.S."/>
            <person name="Banfield J.F."/>
        </authorList>
    </citation>
    <scope>NUCLEOTIDE SEQUENCE [LARGE SCALE GENOMIC DNA]</scope>
</reference>
<dbReference type="PANTHER" id="PTHR33933:SF1">
    <property type="entry name" value="PROTEIN ADENYLYLTRANSFERASE MNTA-RELATED"/>
    <property type="match status" value="1"/>
</dbReference>
<organism evidence="2 3">
    <name type="scientific">candidate division WWE3 bacterium RIFCSPHIGHO2_01_FULL_35_17</name>
    <dbReference type="NCBI Taxonomy" id="1802614"/>
    <lineage>
        <taxon>Bacteria</taxon>
        <taxon>Katanobacteria</taxon>
    </lineage>
</organism>
<dbReference type="InterPro" id="IPR043519">
    <property type="entry name" value="NT_sf"/>
</dbReference>
<gene>
    <name evidence="2" type="ORF">A2713_00555</name>
</gene>
<dbReference type="CDD" id="cd05403">
    <property type="entry name" value="NT_KNTase_like"/>
    <property type="match status" value="1"/>
</dbReference>
<dbReference type="InterPro" id="IPR052548">
    <property type="entry name" value="Type_VII_TA_antitoxin"/>
</dbReference>